<dbReference type="PIRSF" id="PIRSF006304">
    <property type="entry name" value="GatC"/>
    <property type="match status" value="1"/>
</dbReference>
<keyword evidence="8 9" id="KW-0472">Membrane</keyword>
<feature type="transmembrane region" description="Helical" evidence="9">
    <location>
        <begin position="364"/>
        <end position="386"/>
    </location>
</feature>
<dbReference type="PATRIC" id="fig|1423783.4.peg.626"/>
<feature type="transmembrane region" description="Helical" evidence="9">
    <location>
        <begin position="338"/>
        <end position="357"/>
    </location>
</feature>
<feature type="transmembrane region" description="Helical" evidence="9">
    <location>
        <begin position="102"/>
        <end position="120"/>
    </location>
</feature>
<evidence type="ECO:0000259" key="10">
    <source>
        <dbReference type="PROSITE" id="PS51104"/>
    </source>
</evidence>
<keyword evidence="3" id="KW-1003">Cell membrane</keyword>
<dbReference type="EMBL" id="AZFJ01000040">
    <property type="protein sequence ID" value="KRL86643.1"/>
    <property type="molecule type" value="Genomic_DNA"/>
</dbReference>
<reference evidence="11 12" key="1">
    <citation type="journal article" date="2015" name="Genome Announc.">
        <title>Expanding the biotechnology potential of lactobacilli through comparative genomics of 213 strains and associated genera.</title>
        <authorList>
            <person name="Sun Z."/>
            <person name="Harris H.M."/>
            <person name="McCann A."/>
            <person name="Guo C."/>
            <person name="Argimon S."/>
            <person name="Zhang W."/>
            <person name="Yang X."/>
            <person name="Jeffery I.B."/>
            <person name="Cooney J.C."/>
            <person name="Kagawa T.F."/>
            <person name="Liu W."/>
            <person name="Song Y."/>
            <person name="Salvetti E."/>
            <person name="Wrobel A."/>
            <person name="Rasinkangas P."/>
            <person name="Parkhill J."/>
            <person name="Rea M.C."/>
            <person name="O'Sullivan O."/>
            <person name="Ritari J."/>
            <person name="Douillard F.P."/>
            <person name="Paul Ross R."/>
            <person name="Yang R."/>
            <person name="Briner A.E."/>
            <person name="Felis G.E."/>
            <person name="de Vos W.M."/>
            <person name="Barrangou R."/>
            <person name="Klaenhammer T.R."/>
            <person name="Caufield P.W."/>
            <person name="Cui Y."/>
            <person name="Zhang H."/>
            <person name="O'Toole P.W."/>
        </authorList>
    </citation>
    <scope>NUCLEOTIDE SEQUENCE [LARGE SCALE GENOMIC DNA]</scope>
    <source>
        <strain evidence="11 12">DSM 15945</strain>
    </source>
</reference>
<accession>A0A0R1U5Q7</accession>
<feature type="transmembrane region" description="Helical" evidence="9">
    <location>
        <begin position="227"/>
        <end position="248"/>
    </location>
</feature>
<dbReference type="InterPro" id="IPR013853">
    <property type="entry name" value="EIIC-GAT"/>
</dbReference>
<dbReference type="GO" id="GO:0015577">
    <property type="term" value="F:galactitol transmembrane transporter activity"/>
    <property type="evidence" value="ECO:0007669"/>
    <property type="project" value="InterPro"/>
</dbReference>
<dbReference type="Pfam" id="PF03611">
    <property type="entry name" value="EIIC-GAT"/>
    <property type="match status" value="1"/>
</dbReference>
<comment type="caution">
    <text evidence="11">The sequence shown here is derived from an EMBL/GenBank/DDBJ whole genome shotgun (WGS) entry which is preliminary data.</text>
</comment>
<dbReference type="PANTHER" id="PTHR37324">
    <property type="entry name" value="PTS SYSTEM GALACTITOL-SPECIFIC EIIC COMPONENT"/>
    <property type="match status" value="1"/>
</dbReference>
<evidence type="ECO:0000256" key="5">
    <source>
        <dbReference type="ARBA" id="ARBA00022683"/>
    </source>
</evidence>
<dbReference type="GO" id="GO:0005886">
    <property type="term" value="C:plasma membrane"/>
    <property type="evidence" value="ECO:0007669"/>
    <property type="project" value="UniProtKB-SubCell"/>
</dbReference>
<protein>
    <submittedName>
        <fullName evidence="11">PTS system sugar-specific transporter subunit II</fullName>
    </submittedName>
</protein>
<organism evidence="11 12">
    <name type="scientific">Lacticaseibacillus pantheris DSM 15945 = JCM 12539 = NBRC 106106</name>
    <dbReference type="NCBI Taxonomy" id="1423783"/>
    <lineage>
        <taxon>Bacteria</taxon>
        <taxon>Bacillati</taxon>
        <taxon>Bacillota</taxon>
        <taxon>Bacilli</taxon>
        <taxon>Lactobacillales</taxon>
        <taxon>Lactobacillaceae</taxon>
        <taxon>Lacticaseibacillus</taxon>
    </lineage>
</organism>
<keyword evidence="12" id="KW-1185">Reference proteome</keyword>
<keyword evidence="2" id="KW-0813">Transport</keyword>
<evidence type="ECO:0000256" key="6">
    <source>
        <dbReference type="ARBA" id="ARBA00022692"/>
    </source>
</evidence>
<evidence type="ECO:0000256" key="2">
    <source>
        <dbReference type="ARBA" id="ARBA00022448"/>
    </source>
</evidence>
<comment type="subcellular location">
    <subcellularLocation>
        <location evidence="1">Cell membrane</location>
        <topology evidence="1">Multi-pass membrane protein</topology>
    </subcellularLocation>
</comment>
<dbReference type="PANTHER" id="PTHR37324:SF2">
    <property type="entry name" value="PTS SYSTEM GALACTITOL-SPECIFIC EIIC COMPONENT"/>
    <property type="match status" value="1"/>
</dbReference>
<feature type="transmembrane region" description="Helical" evidence="9">
    <location>
        <begin position="433"/>
        <end position="451"/>
    </location>
</feature>
<sequence>MLQFIIHWSNVIFKPIIDLGAAPMMLIILTLIAWAIGVKFTKALEGGIKLAIALTAIGDVINLLTGEYSTALKAFVKSTGINLSVTDLGWAPLATITWGSPYTLFFLALLVIVNLIMLALKLTDTLDVDIFDVWHMSFTGLMAIFFGANLLTATLLVIFIGVMKIFNSDLMKPTFNDLLDNWDNPMTTTHLNYMMNPVIMVFDKLFDVIFPWLDKFDFDAAKLNEKIGFWGSRFAIGIYLGIFVGLMAHQGIGQIFTLSFVAGACLELFSIIGSWFIASVEPLSQGVTDLANKRLNGRVLNIGLDWPFIAGRAEVWAAANVLAPIMLLESLVLPGNKILPLGGIIAMGVTPALLVVTRGRILRMVIIGALELPIFLWAGTLSAPFVTKMAKQVGAFPKNLGSGQQIAESTKEGPLEQFLGYLLGKGQGGDMKMLLFFFLALAAYLLLFLWYRKQMLKRNQEYSDQGHHVNDSVKLRKTNAAEAAKGDA</sequence>
<feature type="transmembrane region" description="Helical" evidence="9">
    <location>
        <begin position="255"/>
        <end position="278"/>
    </location>
</feature>
<keyword evidence="4" id="KW-0762">Sugar transport</keyword>
<name>A0A0R1U5Q7_9LACO</name>
<keyword evidence="6 9" id="KW-0812">Transmembrane</keyword>
<dbReference type="InterPro" id="IPR013014">
    <property type="entry name" value="PTS_EIIC_2"/>
</dbReference>
<proteinExistence type="predicted"/>
<dbReference type="STRING" id="1423783.FC50_GL000606"/>
<feature type="transmembrane region" description="Helical" evidence="9">
    <location>
        <begin position="12"/>
        <end position="36"/>
    </location>
</feature>
<evidence type="ECO:0000256" key="7">
    <source>
        <dbReference type="ARBA" id="ARBA00022989"/>
    </source>
</evidence>
<gene>
    <name evidence="11" type="ORF">FC50_GL000606</name>
</gene>
<evidence type="ECO:0000256" key="1">
    <source>
        <dbReference type="ARBA" id="ARBA00004651"/>
    </source>
</evidence>
<feature type="transmembrane region" description="Helical" evidence="9">
    <location>
        <begin position="48"/>
        <end position="65"/>
    </location>
</feature>
<dbReference type="AlphaFoldDB" id="A0A0R1U5Q7"/>
<evidence type="ECO:0000256" key="8">
    <source>
        <dbReference type="ARBA" id="ARBA00023136"/>
    </source>
</evidence>
<feature type="domain" description="PTS EIIC type-2" evidence="10">
    <location>
        <begin position="13"/>
        <end position="450"/>
    </location>
</feature>
<keyword evidence="5" id="KW-0598">Phosphotransferase system</keyword>
<evidence type="ECO:0000256" key="3">
    <source>
        <dbReference type="ARBA" id="ARBA00022475"/>
    </source>
</evidence>
<evidence type="ECO:0000256" key="9">
    <source>
        <dbReference type="SAM" id="Phobius"/>
    </source>
</evidence>
<evidence type="ECO:0000313" key="12">
    <source>
        <dbReference type="Proteomes" id="UP000051922"/>
    </source>
</evidence>
<dbReference type="GO" id="GO:0009401">
    <property type="term" value="P:phosphoenolpyruvate-dependent sugar phosphotransferase system"/>
    <property type="evidence" value="ECO:0007669"/>
    <property type="project" value="UniProtKB-KW"/>
</dbReference>
<evidence type="ECO:0000256" key="4">
    <source>
        <dbReference type="ARBA" id="ARBA00022597"/>
    </source>
</evidence>
<keyword evidence="7 9" id="KW-1133">Transmembrane helix</keyword>
<dbReference type="Proteomes" id="UP000051922">
    <property type="component" value="Unassembled WGS sequence"/>
</dbReference>
<evidence type="ECO:0000313" key="11">
    <source>
        <dbReference type="EMBL" id="KRL86643.1"/>
    </source>
</evidence>
<feature type="transmembrane region" description="Helical" evidence="9">
    <location>
        <begin position="141"/>
        <end position="166"/>
    </location>
</feature>
<dbReference type="PROSITE" id="PS51104">
    <property type="entry name" value="PTS_EIIC_TYPE_2"/>
    <property type="match status" value="1"/>
</dbReference>
<dbReference type="InterPro" id="IPR004703">
    <property type="entry name" value="PTS_sugar-sp_permease"/>
</dbReference>